<proteinExistence type="predicted"/>
<dbReference type="Gene3D" id="3.40.50.150">
    <property type="entry name" value="Vaccinia Virus protein VP39"/>
    <property type="match status" value="1"/>
</dbReference>
<keyword evidence="1" id="KW-0489">Methyltransferase</keyword>
<keyword evidence="1" id="KW-0808">Transferase</keyword>
<dbReference type="GO" id="GO:0032259">
    <property type="term" value="P:methylation"/>
    <property type="evidence" value="ECO:0007669"/>
    <property type="project" value="UniProtKB-KW"/>
</dbReference>
<accession>A0AAW5VIH5</accession>
<name>A0AAW5VIH5_9LEPT</name>
<organism evidence="1 2">
    <name type="scientific">Leptospira levettii</name>
    <dbReference type="NCBI Taxonomy" id="2023178"/>
    <lineage>
        <taxon>Bacteria</taxon>
        <taxon>Pseudomonadati</taxon>
        <taxon>Spirochaetota</taxon>
        <taxon>Spirochaetia</taxon>
        <taxon>Leptospirales</taxon>
        <taxon>Leptospiraceae</taxon>
        <taxon>Leptospira</taxon>
    </lineage>
</organism>
<gene>
    <name evidence="1" type="ORF">ND810_18030</name>
</gene>
<dbReference type="InterPro" id="IPR029063">
    <property type="entry name" value="SAM-dependent_MTases_sf"/>
</dbReference>
<comment type="caution">
    <text evidence="1">The sequence shown here is derived from an EMBL/GenBank/DDBJ whole genome shotgun (WGS) entry which is preliminary data.</text>
</comment>
<evidence type="ECO:0000313" key="1">
    <source>
        <dbReference type="EMBL" id="MCW7517071.1"/>
    </source>
</evidence>
<evidence type="ECO:0000313" key="2">
    <source>
        <dbReference type="Proteomes" id="UP001209694"/>
    </source>
</evidence>
<protein>
    <submittedName>
        <fullName evidence="1">Class I SAM-dependent methyltransferase</fullName>
    </submittedName>
</protein>
<dbReference type="Pfam" id="PF13489">
    <property type="entry name" value="Methyltransf_23"/>
    <property type="match status" value="1"/>
</dbReference>
<reference evidence="1" key="1">
    <citation type="submission" date="2022-06" db="EMBL/GenBank/DDBJ databases">
        <title>Leptospira isolates from biofilms formed at urban environments.</title>
        <authorList>
            <person name="Ribeiro P.S."/>
            <person name="Sousa T."/>
            <person name="Carvalho N."/>
            <person name="Aburjaile F."/>
            <person name="Neves F."/>
            <person name="Oliveira D."/>
            <person name="Blanco L."/>
            <person name="Lima J."/>
            <person name="Costa F."/>
            <person name="Brenig B."/>
            <person name="Soares S."/>
            <person name="Ramos R."/>
            <person name="Goes-Neto A."/>
            <person name="Matiuzzi M."/>
            <person name="Azevedo V."/>
            <person name="Ristow P."/>
        </authorList>
    </citation>
    <scope>NUCLEOTIDE SEQUENCE</scope>
    <source>
        <strain evidence="1">VSF7</strain>
    </source>
</reference>
<dbReference type="Proteomes" id="UP001209694">
    <property type="component" value="Unassembled WGS sequence"/>
</dbReference>
<dbReference type="AlphaFoldDB" id="A0AAW5VIH5"/>
<dbReference type="GO" id="GO:0008168">
    <property type="term" value="F:methyltransferase activity"/>
    <property type="evidence" value="ECO:0007669"/>
    <property type="project" value="UniProtKB-KW"/>
</dbReference>
<sequence length="131" mass="15037">MKATGIEPSTKMIEQVAKWYPHRSAWIQMGNLPHIPSFSDSFDMVSALAVLQHVPRSELFLSLFNIKQIIKPKGYFVFSLPLNRDDLNEDARDKEGRLHYPYNMNEICLLLEQLGFQFVKEINLPDDGANG</sequence>
<dbReference type="EMBL" id="JAMQQD010000009">
    <property type="protein sequence ID" value="MCW7517071.1"/>
    <property type="molecule type" value="Genomic_DNA"/>
</dbReference>
<dbReference type="SUPFAM" id="SSF53335">
    <property type="entry name" value="S-adenosyl-L-methionine-dependent methyltransferases"/>
    <property type="match status" value="1"/>
</dbReference>